<dbReference type="Proteomes" id="UP000267029">
    <property type="component" value="Unassembled WGS sequence"/>
</dbReference>
<evidence type="ECO:0000313" key="11">
    <source>
        <dbReference type="Proteomes" id="UP000267029"/>
    </source>
</evidence>
<keyword evidence="4 8" id="KW-0812">Transmembrane</keyword>
<feature type="transmembrane region" description="Helical" evidence="8">
    <location>
        <begin position="71"/>
        <end position="94"/>
    </location>
</feature>
<accession>A0A158QSZ4</accession>
<dbReference type="NCBIfam" id="TIGR00879">
    <property type="entry name" value="SP"/>
    <property type="match status" value="1"/>
</dbReference>
<protein>
    <recommendedName>
        <fullName evidence="9">Major facilitator superfamily (MFS) profile domain-containing protein</fullName>
    </recommendedName>
</protein>
<gene>
    <name evidence="10" type="ORF">MCOS_LOCUS1748</name>
</gene>
<dbReference type="InterPro" id="IPR020846">
    <property type="entry name" value="MFS_dom"/>
</dbReference>
<dbReference type="PROSITE" id="PS00217">
    <property type="entry name" value="SUGAR_TRANSPORT_2"/>
    <property type="match status" value="1"/>
</dbReference>
<keyword evidence="6 8" id="KW-0472">Membrane</keyword>
<dbReference type="STRING" id="53468.A0A158QSZ4"/>
<evidence type="ECO:0000256" key="7">
    <source>
        <dbReference type="RuleBase" id="RU003346"/>
    </source>
</evidence>
<dbReference type="InterPro" id="IPR045263">
    <property type="entry name" value="GLUT"/>
</dbReference>
<evidence type="ECO:0000256" key="6">
    <source>
        <dbReference type="ARBA" id="ARBA00023136"/>
    </source>
</evidence>
<evidence type="ECO:0000256" key="4">
    <source>
        <dbReference type="ARBA" id="ARBA00022692"/>
    </source>
</evidence>
<dbReference type="GO" id="GO:0005353">
    <property type="term" value="F:fructose transmembrane transporter activity"/>
    <property type="evidence" value="ECO:0007669"/>
    <property type="project" value="UniProtKB-ARBA"/>
</dbReference>
<feature type="transmembrane region" description="Helical" evidence="8">
    <location>
        <begin position="347"/>
        <end position="367"/>
    </location>
</feature>
<evidence type="ECO:0000313" key="10">
    <source>
        <dbReference type="EMBL" id="VDD75745.1"/>
    </source>
</evidence>
<dbReference type="PANTHER" id="PTHR23503">
    <property type="entry name" value="SOLUTE CARRIER FAMILY 2"/>
    <property type="match status" value="1"/>
</dbReference>
<dbReference type="Gene3D" id="1.20.1250.20">
    <property type="entry name" value="MFS general substrate transporter like domains"/>
    <property type="match status" value="1"/>
</dbReference>
<dbReference type="InterPro" id="IPR005829">
    <property type="entry name" value="Sugar_transporter_CS"/>
</dbReference>
<feature type="transmembrane region" description="Helical" evidence="8">
    <location>
        <begin position="315"/>
        <end position="335"/>
    </location>
</feature>
<dbReference type="GO" id="GO:1990539">
    <property type="term" value="P:fructose import across plasma membrane"/>
    <property type="evidence" value="ECO:0007669"/>
    <property type="project" value="UniProtKB-ARBA"/>
</dbReference>
<comment type="similarity">
    <text evidence="7">Belongs to the major facilitator superfamily. Sugar transporter (TC 2.A.1.1) family.</text>
</comment>
<evidence type="ECO:0000256" key="5">
    <source>
        <dbReference type="ARBA" id="ARBA00022989"/>
    </source>
</evidence>
<dbReference type="PROSITE" id="PS00216">
    <property type="entry name" value="SUGAR_TRANSPORT_1"/>
    <property type="match status" value="1"/>
</dbReference>
<dbReference type="PRINTS" id="PR00171">
    <property type="entry name" value="SUGRTRNSPORT"/>
</dbReference>
<keyword evidence="11" id="KW-1185">Reference proteome</keyword>
<comment type="subcellular location">
    <subcellularLocation>
        <location evidence="1">Cell membrane</location>
        <topology evidence="1">Multi-pass membrane protein</topology>
    </subcellularLocation>
</comment>
<feature type="transmembrane region" description="Helical" evidence="8">
    <location>
        <begin position="276"/>
        <end position="295"/>
    </location>
</feature>
<feature type="transmembrane region" description="Helical" evidence="8">
    <location>
        <begin position="106"/>
        <end position="125"/>
    </location>
</feature>
<evidence type="ECO:0000256" key="8">
    <source>
        <dbReference type="SAM" id="Phobius"/>
    </source>
</evidence>
<evidence type="ECO:0000256" key="2">
    <source>
        <dbReference type="ARBA" id="ARBA00022448"/>
    </source>
</evidence>
<evidence type="ECO:0000259" key="9">
    <source>
        <dbReference type="PROSITE" id="PS50850"/>
    </source>
</evidence>
<dbReference type="PROSITE" id="PS50850">
    <property type="entry name" value="MFS"/>
    <property type="match status" value="1"/>
</dbReference>
<keyword evidence="5 8" id="KW-1133">Transmembrane helix</keyword>
<organism evidence="10 11">
    <name type="scientific">Mesocestoides corti</name>
    <name type="common">Flatworm</name>
    <dbReference type="NCBI Taxonomy" id="53468"/>
    <lineage>
        <taxon>Eukaryota</taxon>
        <taxon>Metazoa</taxon>
        <taxon>Spiralia</taxon>
        <taxon>Lophotrochozoa</taxon>
        <taxon>Platyhelminthes</taxon>
        <taxon>Cestoda</taxon>
        <taxon>Eucestoda</taxon>
        <taxon>Cyclophyllidea</taxon>
        <taxon>Mesocestoididae</taxon>
        <taxon>Mesocestoides</taxon>
    </lineage>
</organism>
<dbReference type="OrthoDB" id="4540492at2759"/>
<name>A0A158QSZ4_MESCO</name>
<dbReference type="InterPro" id="IPR005828">
    <property type="entry name" value="MFS_sugar_transport-like"/>
</dbReference>
<dbReference type="AlphaFoldDB" id="A0A158QSZ4"/>
<feature type="domain" description="Major facilitator superfamily (MFS) profile" evidence="9">
    <location>
        <begin position="26"/>
        <end position="471"/>
    </location>
</feature>
<dbReference type="InterPro" id="IPR003663">
    <property type="entry name" value="Sugar/inositol_transpt"/>
</dbReference>
<feature type="transmembrane region" description="Helical" evidence="8">
    <location>
        <begin position="449"/>
        <end position="467"/>
    </location>
</feature>
<feature type="transmembrane region" description="Helical" evidence="8">
    <location>
        <begin position="131"/>
        <end position="152"/>
    </location>
</feature>
<dbReference type="EMBL" id="UXSR01000239">
    <property type="protein sequence ID" value="VDD75745.1"/>
    <property type="molecule type" value="Genomic_DNA"/>
</dbReference>
<dbReference type="PANTHER" id="PTHR23503:SF8">
    <property type="entry name" value="FACILITATED GLUCOSE TRANSPORTER PROTEIN 1"/>
    <property type="match status" value="1"/>
</dbReference>
<keyword evidence="2 7" id="KW-0813">Transport</keyword>
<feature type="transmembrane region" description="Helical" evidence="8">
    <location>
        <begin position="21"/>
        <end position="39"/>
    </location>
</feature>
<feature type="transmembrane region" description="Helical" evidence="8">
    <location>
        <begin position="379"/>
        <end position="404"/>
    </location>
</feature>
<proteinExistence type="inferred from homology"/>
<dbReference type="FunFam" id="1.20.1250.20:FF:001511">
    <property type="entry name" value="Solute carrier family 2, facilitated glucose transporter member 5"/>
    <property type="match status" value="1"/>
</dbReference>
<evidence type="ECO:0000256" key="1">
    <source>
        <dbReference type="ARBA" id="ARBA00004651"/>
    </source>
</evidence>
<reference evidence="10 11" key="1">
    <citation type="submission" date="2018-10" db="EMBL/GenBank/DDBJ databases">
        <authorList>
            <consortium name="Pathogen Informatics"/>
        </authorList>
    </citation>
    <scope>NUCLEOTIDE SEQUENCE [LARGE SCALE GENOMIC DNA]</scope>
</reference>
<dbReference type="InterPro" id="IPR036259">
    <property type="entry name" value="MFS_trans_sf"/>
</dbReference>
<dbReference type="GO" id="GO:0005886">
    <property type="term" value="C:plasma membrane"/>
    <property type="evidence" value="ECO:0007669"/>
    <property type="project" value="UniProtKB-SubCell"/>
</dbReference>
<sequence>MLSPSTSFLVHFAFQKGLSGPLVLSIFTTCFGSSFLLGYNLGVVNLPADNIKKFLSEYYNSNETSFPNPDFLYGQTSSVLVACAAIAAFTCGWVADGLGRKRSLMINNVIGIVGSVISSVCLVANQPALLYVGRAISGVNSGLSIGIAAMFLTEIAPRHLRGMIGACNQLAITIGIVVSYLLTLTHLLNRPNLWPIAMGIGAIPAAIAFIISPFSIESPRWLYLKKKDEEGARSAFVRISGSENVDMFIAEMREEMEVARNQPKFRFIELFRRRDLRMPVIIAVLIQVLQQLSGINAVIANSSEMLKGAKVMPEMLQYFVVGLGLLNVICTIVALPLLEKAGRRTLLLWPTLVVAVTLLLLVVFVNIANQEVDATKTPFTLISAVLVFVYMAAFAMGLGPMPSLIVAEIFRQGPRAAAYSLSQSIQWACNLIVVASFPSLNSLLKGYVYLPYLVVVASCWVVFFLFMPETKNRTFDEVARDLAFGTIVVGKRTAALQSPVFTKEEDEEAGVALQPAAAAKSSLAADATEEEDCVKL</sequence>
<evidence type="ECO:0000256" key="3">
    <source>
        <dbReference type="ARBA" id="ARBA00022475"/>
    </source>
</evidence>
<dbReference type="Pfam" id="PF00083">
    <property type="entry name" value="Sugar_tr"/>
    <property type="match status" value="1"/>
</dbReference>
<feature type="transmembrane region" description="Helical" evidence="8">
    <location>
        <begin position="194"/>
        <end position="216"/>
    </location>
</feature>
<dbReference type="SUPFAM" id="SSF103473">
    <property type="entry name" value="MFS general substrate transporter"/>
    <property type="match status" value="1"/>
</dbReference>
<feature type="transmembrane region" description="Helical" evidence="8">
    <location>
        <begin position="164"/>
        <end position="182"/>
    </location>
</feature>
<feature type="transmembrane region" description="Helical" evidence="8">
    <location>
        <begin position="416"/>
        <end position="437"/>
    </location>
</feature>
<keyword evidence="3" id="KW-1003">Cell membrane</keyword>